<dbReference type="GO" id="GO:0005886">
    <property type="term" value="C:plasma membrane"/>
    <property type="evidence" value="ECO:0007669"/>
    <property type="project" value="InterPro"/>
</dbReference>
<feature type="transmembrane region" description="Helical" evidence="6">
    <location>
        <begin position="346"/>
        <end position="370"/>
    </location>
</feature>
<evidence type="ECO:0000256" key="4">
    <source>
        <dbReference type="ARBA" id="ARBA00022989"/>
    </source>
</evidence>
<organism evidence="9 10">
    <name type="scientific">Pelobates cultripes</name>
    <name type="common">Western spadefoot toad</name>
    <dbReference type="NCBI Taxonomy" id="61616"/>
    <lineage>
        <taxon>Eukaryota</taxon>
        <taxon>Metazoa</taxon>
        <taxon>Chordata</taxon>
        <taxon>Craniata</taxon>
        <taxon>Vertebrata</taxon>
        <taxon>Euteleostomi</taxon>
        <taxon>Amphibia</taxon>
        <taxon>Batrachia</taxon>
        <taxon>Anura</taxon>
        <taxon>Pelobatoidea</taxon>
        <taxon>Pelobatidae</taxon>
        <taxon>Pelobates</taxon>
    </lineage>
</organism>
<feature type="transmembrane region" description="Helical" evidence="6">
    <location>
        <begin position="391"/>
        <end position="418"/>
    </location>
</feature>
<comment type="similarity">
    <text evidence="2 6">Belongs to the TMC family.</text>
</comment>
<name>A0AAD1T4M7_PELCU</name>
<keyword evidence="5 6" id="KW-0472">Membrane</keyword>
<sequence>MDRFEEGIDEAPTHPLGTGLSWQKQESPDLNQFPNSASLRYRGNEAPEKNAVPRETLYQNWMDELLQDENKSIKDLYCPMKTKRELRKKQERMIAKKTGWQSWKEDRQRSFRKFKSETSETLQYMEVWRSTLQSIEGHFGTGIESYFSFLRFLVLMNFVTFLLVGGFIVLPSIIFNELPPTSINATTATTDSTTGNISVCLNYNPNEQGLVVYYTFIIDILMGTGFMEFTYMFYGYYKNTSVNLVGFFYNIPLAYLITTVIYFLLSLVWMVIRSVNGFKQSLVTEDAAMSNYTNKVFAGWDFCMKDPKILRQKQTSILYELKIDLEEDKMRRIHAERTMSQRAGIYILRIVLNLLIMCLIGAAFYCIYLSTTTSQSLLQDKEIKGNFIRELLVGYLPSIVITAANVILPIVFNIIITFEKHTLNWQIRLTLIRSVFLRLASLGMLLYSLWDNITCSGNIEDSSCKTCGYNSSLYKCWETRIGQEMYKLMIFDFLTVLVVILLVDFPRKLMVDHCSCKLIQLWGQQEFLVPQFVLDIIYGQTVCWIGIFFCPLLSLLNTIKYFIIFYMKKLTLFTNCRPAERAFRSSSANFFFLLVLLLGLALSWVPVLYSIFVIKPSAACGPFRGQQTIWETIPTVVKGFPQAADEFFVFIGSQAFVIPLFLASW</sequence>
<dbReference type="Pfam" id="PF07810">
    <property type="entry name" value="TMC"/>
    <property type="match status" value="1"/>
</dbReference>
<dbReference type="PANTHER" id="PTHR23302:SF45">
    <property type="entry name" value="TRANSMEMBRANE CHANNEL-LIKE PROTEIN 4"/>
    <property type="match status" value="1"/>
</dbReference>
<feature type="transmembrane region" description="Helical" evidence="6">
    <location>
        <begin position="211"/>
        <end position="234"/>
    </location>
</feature>
<keyword evidence="3 6" id="KW-0812">Transmembrane</keyword>
<comment type="subcellular location">
    <subcellularLocation>
        <location evidence="1 6">Membrane</location>
        <topology evidence="1 6">Multi-pass membrane protein</topology>
    </subcellularLocation>
</comment>
<keyword evidence="10" id="KW-1185">Reference proteome</keyword>
<accession>A0AAD1T4M7</accession>
<dbReference type="Proteomes" id="UP001295444">
    <property type="component" value="Chromosome 10"/>
</dbReference>
<feature type="transmembrane region" description="Helical" evidence="6">
    <location>
        <begin position="152"/>
        <end position="174"/>
    </location>
</feature>
<evidence type="ECO:0000256" key="1">
    <source>
        <dbReference type="ARBA" id="ARBA00004141"/>
    </source>
</evidence>
<evidence type="ECO:0000313" key="9">
    <source>
        <dbReference type="EMBL" id="CAH2319173.1"/>
    </source>
</evidence>
<gene>
    <name evidence="9" type="ORF">PECUL_23A022370</name>
</gene>
<proteinExistence type="inferred from homology"/>
<dbReference type="GO" id="GO:0008381">
    <property type="term" value="F:mechanosensitive monoatomic ion channel activity"/>
    <property type="evidence" value="ECO:0007669"/>
    <property type="project" value="TreeGrafter"/>
</dbReference>
<feature type="transmembrane region" description="Helical" evidence="6">
    <location>
        <begin position="647"/>
        <end position="664"/>
    </location>
</feature>
<evidence type="ECO:0000259" key="8">
    <source>
        <dbReference type="Pfam" id="PF07810"/>
    </source>
</evidence>
<dbReference type="InterPro" id="IPR012496">
    <property type="entry name" value="TMC_dom"/>
</dbReference>
<reference evidence="9" key="1">
    <citation type="submission" date="2022-03" db="EMBL/GenBank/DDBJ databases">
        <authorList>
            <person name="Alioto T."/>
            <person name="Alioto T."/>
            <person name="Gomez Garrido J."/>
        </authorList>
    </citation>
    <scope>NUCLEOTIDE SEQUENCE</scope>
</reference>
<feature type="transmembrane region" description="Helical" evidence="6">
    <location>
        <begin position="485"/>
        <end position="503"/>
    </location>
</feature>
<dbReference type="PANTHER" id="PTHR23302">
    <property type="entry name" value="TRANSMEMBRANE CHANNEL-RELATED"/>
    <property type="match status" value="1"/>
</dbReference>
<feature type="transmembrane region" description="Helical" evidence="6">
    <location>
        <begin position="590"/>
        <end position="614"/>
    </location>
</feature>
<evidence type="ECO:0000256" key="2">
    <source>
        <dbReference type="ARBA" id="ARBA00006510"/>
    </source>
</evidence>
<evidence type="ECO:0000256" key="7">
    <source>
        <dbReference type="SAM" id="MobiDB-lite"/>
    </source>
</evidence>
<feature type="domain" description="TMC" evidence="8">
    <location>
        <begin position="476"/>
        <end position="586"/>
    </location>
</feature>
<feature type="region of interest" description="Disordered" evidence="7">
    <location>
        <begin position="1"/>
        <end position="20"/>
    </location>
</feature>
<evidence type="ECO:0000256" key="5">
    <source>
        <dbReference type="ARBA" id="ARBA00023136"/>
    </source>
</evidence>
<evidence type="ECO:0000313" key="10">
    <source>
        <dbReference type="Proteomes" id="UP001295444"/>
    </source>
</evidence>
<evidence type="ECO:0000256" key="3">
    <source>
        <dbReference type="ARBA" id="ARBA00022692"/>
    </source>
</evidence>
<evidence type="ECO:0000256" key="6">
    <source>
        <dbReference type="RuleBase" id="RU310713"/>
    </source>
</evidence>
<feature type="transmembrane region" description="Helical" evidence="6">
    <location>
        <begin position="246"/>
        <end position="272"/>
    </location>
</feature>
<dbReference type="EMBL" id="OW240921">
    <property type="protein sequence ID" value="CAH2319173.1"/>
    <property type="molecule type" value="Genomic_DNA"/>
</dbReference>
<keyword evidence="4 6" id="KW-1133">Transmembrane helix</keyword>
<feature type="transmembrane region" description="Helical" evidence="6">
    <location>
        <begin position="536"/>
        <end position="559"/>
    </location>
</feature>
<dbReference type="InterPro" id="IPR038900">
    <property type="entry name" value="TMC"/>
</dbReference>
<protein>
    <recommendedName>
        <fullName evidence="6">Transmembrane channel-like protein</fullName>
    </recommendedName>
</protein>
<dbReference type="AlphaFoldDB" id="A0AAD1T4M7"/>